<dbReference type="InterPro" id="IPR000994">
    <property type="entry name" value="Pept_M24"/>
</dbReference>
<dbReference type="OrthoDB" id="9806388at2"/>
<organism evidence="3 4">
    <name type="scientific">Novibacillus thermophilus</name>
    <dbReference type="NCBI Taxonomy" id="1471761"/>
    <lineage>
        <taxon>Bacteria</taxon>
        <taxon>Bacillati</taxon>
        <taxon>Bacillota</taxon>
        <taxon>Bacilli</taxon>
        <taxon>Bacillales</taxon>
        <taxon>Thermoactinomycetaceae</taxon>
        <taxon>Novibacillus</taxon>
    </lineage>
</organism>
<evidence type="ECO:0000313" key="3">
    <source>
        <dbReference type="EMBL" id="AQS55047.1"/>
    </source>
</evidence>
<dbReference type="EMBL" id="CP019699">
    <property type="protein sequence ID" value="AQS55047.1"/>
    <property type="molecule type" value="Genomic_DNA"/>
</dbReference>
<sequence length="378" mass="42680">MHIEQRITSLREIMEHKGISVSVIFNPDHQFYLSGFKALLYSRPIVMLVDEEKTRLIVPGLEEIHAREDAIVDEVQVYYEHPEMAEKGTNYKEIIKNILSKYPDGSKIGIDTSFTPTDVTVYFKDLGYKIVDIGRNIVEMRYVKDQEEIRLMEEAGRLVNLAVSETLQSCRPGMTEIEIDSRGNAALFSETAKNHPNATLDLVVMSPSGIERSVMPHVFSNTRTLQRGDVVIHSRQVGLNGYRAELERTFFIGEPSEKQKKAFEAARLAQEVALDFIKPGVTAAEVDNVARQVIEKEGYSEYFIHRVGHGIGVSAHEEPYLRFDNNLVLEEGMAFSIEPGIYIPGVGGFRHSDTVVLTSNGHKCITDYPRDLNSLIFE</sequence>
<evidence type="ECO:0000259" key="2">
    <source>
        <dbReference type="Pfam" id="PF01321"/>
    </source>
</evidence>
<protein>
    <submittedName>
        <fullName evidence="3">X-Pro dipeptidase</fullName>
    </submittedName>
</protein>
<reference evidence="3 4" key="1">
    <citation type="journal article" date="2015" name="Int. J. Syst. Evol. Microbiol.">
        <title>Novibacillus thermophilus gen. nov., sp. nov., a Gram-staining-negative and moderately thermophilic member of the family Thermoactinomycetaceae.</title>
        <authorList>
            <person name="Yang G."/>
            <person name="Chen J."/>
            <person name="Zhou S."/>
        </authorList>
    </citation>
    <scope>NUCLEOTIDE SEQUENCE [LARGE SCALE GENOMIC DNA]</scope>
    <source>
        <strain evidence="3 4">SG-1</strain>
    </source>
</reference>
<dbReference type="Gene3D" id="3.90.230.10">
    <property type="entry name" value="Creatinase/methionine aminopeptidase superfamily"/>
    <property type="match status" value="1"/>
</dbReference>
<name>A0A1U9K4R8_9BACL</name>
<feature type="domain" description="Creatinase N-terminal" evidence="2">
    <location>
        <begin position="6"/>
        <end position="143"/>
    </location>
</feature>
<dbReference type="KEGG" id="ntr:B0W44_03925"/>
<dbReference type="PANTHER" id="PTHR46112">
    <property type="entry name" value="AMINOPEPTIDASE"/>
    <property type="match status" value="1"/>
</dbReference>
<dbReference type="InterPro" id="IPR050659">
    <property type="entry name" value="Peptidase_M24B"/>
</dbReference>
<gene>
    <name evidence="3" type="ORF">B0W44_03925</name>
</gene>
<evidence type="ECO:0000313" key="4">
    <source>
        <dbReference type="Proteomes" id="UP000188603"/>
    </source>
</evidence>
<feature type="domain" description="Peptidase M24" evidence="1">
    <location>
        <begin position="151"/>
        <end position="358"/>
    </location>
</feature>
<keyword evidence="4" id="KW-1185">Reference proteome</keyword>
<dbReference type="PANTHER" id="PTHR46112:SF2">
    <property type="entry name" value="XAA-PRO AMINOPEPTIDASE P-RELATED"/>
    <property type="match status" value="1"/>
</dbReference>
<dbReference type="InterPro" id="IPR000587">
    <property type="entry name" value="Creatinase_N"/>
</dbReference>
<dbReference type="AlphaFoldDB" id="A0A1U9K4R8"/>
<proteinExistence type="predicted"/>
<dbReference type="SUPFAM" id="SSF55920">
    <property type="entry name" value="Creatinase/aminopeptidase"/>
    <property type="match status" value="1"/>
</dbReference>
<dbReference type="Pfam" id="PF00557">
    <property type="entry name" value="Peptidase_M24"/>
    <property type="match status" value="1"/>
</dbReference>
<dbReference type="STRING" id="1471761.B0W44_03925"/>
<dbReference type="InterPro" id="IPR029149">
    <property type="entry name" value="Creatin/AminoP/Spt16_N"/>
</dbReference>
<dbReference type="RefSeq" id="WP_077718864.1">
    <property type="nucleotide sequence ID" value="NZ_CP019699.1"/>
</dbReference>
<evidence type="ECO:0000259" key="1">
    <source>
        <dbReference type="Pfam" id="PF00557"/>
    </source>
</evidence>
<dbReference type="Proteomes" id="UP000188603">
    <property type="component" value="Chromosome"/>
</dbReference>
<dbReference type="Gene3D" id="3.40.350.10">
    <property type="entry name" value="Creatinase/prolidase N-terminal domain"/>
    <property type="match status" value="1"/>
</dbReference>
<dbReference type="InterPro" id="IPR036005">
    <property type="entry name" value="Creatinase/aminopeptidase-like"/>
</dbReference>
<dbReference type="Pfam" id="PF01321">
    <property type="entry name" value="Creatinase_N"/>
    <property type="match status" value="1"/>
</dbReference>
<accession>A0A1U9K4R8</accession>
<dbReference type="SUPFAM" id="SSF53092">
    <property type="entry name" value="Creatinase/prolidase N-terminal domain"/>
    <property type="match status" value="1"/>
</dbReference>